<keyword evidence="7" id="KW-1185">Reference proteome</keyword>
<dbReference type="OrthoDB" id="9782710at2"/>
<dbReference type="PANTHER" id="PTHR43095:SF2">
    <property type="entry name" value="GLUCONOKINASE"/>
    <property type="match status" value="1"/>
</dbReference>
<proteinExistence type="inferred from homology"/>
<dbReference type="RefSeq" id="WP_132319036.1">
    <property type="nucleotide sequence ID" value="NZ_SMKR01000037.1"/>
</dbReference>
<dbReference type="Gene3D" id="3.30.420.40">
    <property type="match status" value="2"/>
</dbReference>
<comment type="similarity">
    <text evidence="1">Belongs to the FGGY kinase family.</text>
</comment>
<dbReference type="Pfam" id="PF02782">
    <property type="entry name" value="FGGY_C"/>
    <property type="match status" value="1"/>
</dbReference>
<evidence type="ECO:0000313" key="7">
    <source>
        <dbReference type="Proteomes" id="UP000295172"/>
    </source>
</evidence>
<protein>
    <submittedName>
        <fullName evidence="6">Carbohydrate kinase</fullName>
    </submittedName>
</protein>
<dbReference type="InterPro" id="IPR018484">
    <property type="entry name" value="FGGY_N"/>
</dbReference>
<reference evidence="6 7" key="1">
    <citation type="submission" date="2019-02" db="EMBL/GenBank/DDBJ databases">
        <title>Draft genome sequences of novel Actinobacteria.</title>
        <authorList>
            <person name="Sahin N."/>
            <person name="Ay H."/>
            <person name="Saygin H."/>
        </authorList>
    </citation>
    <scope>NUCLEOTIDE SEQUENCE [LARGE SCALE GENOMIC DNA]</scope>
    <source>
        <strain evidence="6 7">16K104</strain>
    </source>
</reference>
<dbReference type="SUPFAM" id="SSF53067">
    <property type="entry name" value="Actin-like ATPase domain"/>
    <property type="match status" value="2"/>
</dbReference>
<dbReference type="Pfam" id="PF00370">
    <property type="entry name" value="FGGY_N"/>
    <property type="match status" value="1"/>
</dbReference>
<accession>A0A4V2YGI1</accession>
<dbReference type="GO" id="GO:0005975">
    <property type="term" value="P:carbohydrate metabolic process"/>
    <property type="evidence" value="ECO:0007669"/>
    <property type="project" value="InterPro"/>
</dbReference>
<dbReference type="AlphaFoldDB" id="A0A4V2YGI1"/>
<dbReference type="Proteomes" id="UP000295172">
    <property type="component" value="Unassembled WGS sequence"/>
</dbReference>
<dbReference type="InterPro" id="IPR000577">
    <property type="entry name" value="Carb_kinase_FGGY"/>
</dbReference>
<evidence type="ECO:0000259" key="4">
    <source>
        <dbReference type="Pfam" id="PF00370"/>
    </source>
</evidence>
<feature type="domain" description="Carbohydrate kinase FGGY N-terminal" evidence="4">
    <location>
        <begin position="19"/>
        <end position="255"/>
    </location>
</feature>
<evidence type="ECO:0000256" key="1">
    <source>
        <dbReference type="ARBA" id="ARBA00009156"/>
    </source>
</evidence>
<name>A0A4V2YGI1_9ACTN</name>
<sequence>MTTTDDDRGGGVAQPGPRVLALDLGTSSARALVLSAEDAAPVPGALARYKISPTYATGGSATLDLHEYVEGLLGCLDELQQNGHLDDIGAIVVSSQWHSIVALDSRGAPQTPVITWADTRSVDLDLGSSFDEHAFHARTGSWLHRLYWTRRIPWLLSEGSPAGFAGLPDLVLERLTGERVTSVSIASGTGTLDLARGVYDEEALEIAGAKTELLPAIVPSGWTGSLSAEFGRRWPGLVGVPVHPPTGDGAASNVGTGGYDETTAAVTVGTSAAVRVVHPIGDAPELPWELWRYRVDDERAVTGMAFSAAGNLHAWLTGVLQLASEEPTTVEIGSSRVIAIPFQAGTRPPATVPSGSGVYFGLSFDDTGEDLLAASLQGASLEIDLGLRMLDTLFGRELSVVLGGGGIDASAWWRRCLTATFARPTTVCAEAEVGARGAAAVALGLCPAPGGEHLEPVDAEVARVADLRPRYAALRELAAQASTI</sequence>
<evidence type="ECO:0000256" key="2">
    <source>
        <dbReference type="ARBA" id="ARBA00022679"/>
    </source>
</evidence>
<evidence type="ECO:0000256" key="3">
    <source>
        <dbReference type="ARBA" id="ARBA00022777"/>
    </source>
</evidence>
<feature type="domain" description="Carbohydrate kinase FGGY C-terminal" evidence="5">
    <location>
        <begin position="264"/>
        <end position="442"/>
    </location>
</feature>
<comment type="caution">
    <text evidence="6">The sequence shown here is derived from an EMBL/GenBank/DDBJ whole genome shotgun (WGS) entry which is preliminary data.</text>
</comment>
<dbReference type="EMBL" id="SMKR01000037">
    <property type="protein sequence ID" value="TDD27177.1"/>
    <property type="molecule type" value="Genomic_DNA"/>
</dbReference>
<keyword evidence="3 6" id="KW-0418">Kinase</keyword>
<gene>
    <name evidence="6" type="ORF">E1218_11295</name>
</gene>
<evidence type="ECO:0000259" key="5">
    <source>
        <dbReference type="Pfam" id="PF02782"/>
    </source>
</evidence>
<dbReference type="InterPro" id="IPR050406">
    <property type="entry name" value="FGGY_Carb_Kinase"/>
</dbReference>
<dbReference type="InterPro" id="IPR043129">
    <property type="entry name" value="ATPase_NBD"/>
</dbReference>
<dbReference type="PANTHER" id="PTHR43095">
    <property type="entry name" value="SUGAR KINASE"/>
    <property type="match status" value="1"/>
</dbReference>
<dbReference type="GO" id="GO:0016301">
    <property type="term" value="F:kinase activity"/>
    <property type="evidence" value="ECO:0007669"/>
    <property type="project" value="UniProtKB-KW"/>
</dbReference>
<evidence type="ECO:0000313" key="6">
    <source>
        <dbReference type="EMBL" id="TDD27177.1"/>
    </source>
</evidence>
<organism evidence="6 7">
    <name type="scientific">Kribbella turkmenica</name>
    <dbReference type="NCBI Taxonomy" id="2530375"/>
    <lineage>
        <taxon>Bacteria</taxon>
        <taxon>Bacillati</taxon>
        <taxon>Actinomycetota</taxon>
        <taxon>Actinomycetes</taxon>
        <taxon>Propionibacteriales</taxon>
        <taxon>Kribbellaceae</taxon>
        <taxon>Kribbella</taxon>
    </lineage>
</organism>
<dbReference type="PIRSF" id="PIRSF000538">
    <property type="entry name" value="GlpK"/>
    <property type="match status" value="1"/>
</dbReference>
<dbReference type="InterPro" id="IPR018485">
    <property type="entry name" value="FGGY_C"/>
</dbReference>
<keyword evidence="2" id="KW-0808">Transferase</keyword>